<dbReference type="InterPro" id="IPR056798">
    <property type="entry name" value="ADH_Fe_C"/>
</dbReference>
<dbReference type="EMBL" id="VIJZ01000001">
    <property type="protein sequence ID" value="TQS00896.1"/>
    <property type="molecule type" value="Genomic_DNA"/>
</dbReference>
<dbReference type="Proteomes" id="UP000319219">
    <property type="component" value="Unassembled WGS sequence"/>
</dbReference>
<reference evidence="2 3" key="1">
    <citation type="submission" date="2019-07" db="EMBL/GenBank/DDBJ databases">
        <title>Paenibacillus ottowii sp. nov. isolated from a fermentation system processing bovine manure.</title>
        <authorList>
            <person name="Velazquez L.F."/>
            <person name="Rajbanshi S."/>
            <person name="Guan S."/>
            <person name="Hinchee M."/>
            <person name="Welsh A."/>
        </authorList>
    </citation>
    <scope>NUCLEOTIDE SEQUENCE [LARGE SCALE GENOMIC DNA]</scope>
    <source>
        <strain evidence="2 3">MS2379</strain>
    </source>
</reference>
<name>A0ABY3B960_9BACL</name>
<gene>
    <name evidence="2" type="ORF">FKV70_00635</name>
</gene>
<protein>
    <submittedName>
        <fullName evidence="2">Iron-containing alcohol dehydrogenase</fullName>
    </submittedName>
</protein>
<accession>A0ABY3B960</accession>
<comment type="caution">
    <text evidence="2">The sequence shown here is derived from an EMBL/GenBank/DDBJ whole genome shotgun (WGS) entry which is preliminary data.</text>
</comment>
<feature type="domain" description="Fe-containing alcohol dehydrogenase-like C-terminal" evidence="1">
    <location>
        <begin position="2"/>
        <end position="44"/>
    </location>
</feature>
<evidence type="ECO:0000313" key="3">
    <source>
        <dbReference type="Proteomes" id="UP000319219"/>
    </source>
</evidence>
<dbReference type="SUPFAM" id="SSF56796">
    <property type="entry name" value="Dehydroquinate synthase-like"/>
    <property type="match status" value="1"/>
</dbReference>
<evidence type="ECO:0000259" key="1">
    <source>
        <dbReference type="Pfam" id="PF25137"/>
    </source>
</evidence>
<sequence length="61" mass="7113">MYDVPHGAGLAVVYPAWMNWHLPMNPTRYEQFARNVFDLQQRKQASRRQPTGLLVSVLRSN</sequence>
<proteinExistence type="predicted"/>
<keyword evidence="3" id="KW-1185">Reference proteome</keyword>
<evidence type="ECO:0000313" key="2">
    <source>
        <dbReference type="EMBL" id="TQS00896.1"/>
    </source>
</evidence>
<dbReference type="Pfam" id="PF25137">
    <property type="entry name" value="ADH_Fe_C"/>
    <property type="match status" value="1"/>
</dbReference>
<dbReference type="Gene3D" id="1.20.1090.10">
    <property type="entry name" value="Dehydroquinate synthase-like - alpha domain"/>
    <property type="match status" value="1"/>
</dbReference>
<organism evidence="2 3">
    <name type="scientific">Paenibacillus ottowii</name>
    <dbReference type="NCBI Taxonomy" id="2315729"/>
    <lineage>
        <taxon>Bacteria</taxon>
        <taxon>Bacillati</taxon>
        <taxon>Bacillota</taxon>
        <taxon>Bacilli</taxon>
        <taxon>Bacillales</taxon>
        <taxon>Paenibacillaceae</taxon>
        <taxon>Paenibacillus</taxon>
    </lineage>
</organism>